<dbReference type="Proteomes" id="UP000266861">
    <property type="component" value="Unassembled WGS sequence"/>
</dbReference>
<proteinExistence type="predicted"/>
<dbReference type="EMBL" id="PQFF01000109">
    <property type="protein sequence ID" value="RHZ81644.1"/>
    <property type="molecule type" value="Genomic_DNA"/>
</dbReference>
<feature type="compositionally biased region" description="Polar residues" evidence="1">
    <location>
        <begin position="23"/>
        <end position="35"/>
    </location>
</feature>
<dbReference type="OrthoDB" id="2440360at2759"/>
<evidence type="ECO:0000313" key="3">
    <source>
        <dbReference type="Proteomes" id="UP000266861"/>
    </source>
</evidence>
<feature type="region of interest" description="Disordered" evidence="1">
    <location>
        <begin position="78"/>
        <end position="107"/>
    </location>
</feature>
<gene>
    <name evidence="2" type="ORF">Glove_117g403</name>
</gene>
<keyword evidence="3" id="KW-1185">Reference proteome</keyword>
<evidence type="ECO:0000313" key="2">
    <source>
        <dbReference type="EMBL" id="RHZ81644.1"/>
    </source>
</evidence>
<comment type="caution">
    <text evidence="2">The sequence shown here is derived from an EMBL/GenBank/DDBJ whole genome shotgun (WGS) entry which is preliminary data.</text>
</comment>
<feature type="compositionally biased region" description="Basic residues" evidence="1">
    <location>
        <begin position="1"/>
        <end position="12"/>
    </location>
</feature>
<sequence length="628" mass="74413">MSAVRKTKKKFQSPRSKFIYVRNSKNNPSNLNTSHNHFDNIFNEDNLQEYFDKYNESDNNNQQQQENMMIENSFQEYSNDNQDQESDNNQDQGSNDDQDQESNNDQDQEYQEYFNDNLNQEYQEYSNDDLDQEYQEYSNDDLDQEKLLKNHFIIGFVPFGATFSEFIQPFLRDVKKLEKGILMKINGEEYLITGGLGVVTADLPQGNDLCGVKRHGANHGCRNCFVPRESLSDNNYDHLQNTRYLQQIKNLRQKYNLLKNMQEKKEFATKYGLNPYHAISGKIARLLDSTLEILSQNGKKNLNKFWKYFEFPSHWSRMQNPISHSKSFYMSDCQRLAMIFPFILQRFLTPEYIKKEVFEKMKTATSLNSNNLIKKIIECWIRIANCTKLVFSSYFRNKDDYNNLDIMLREESECLIKVFPEFNMLPNVHVNFHLVQHAVSYGNLINISVGVKEMVHRTFKIFAPHTNKKEIDFDLIKRYNTMEDGLLITNKIRFHNFIYYEVKNENGTINRIKIKSGDAIEIEEFEHGSTYAIVKSIISHKGNDNNEYQFFYITWYNQISNENNQLRCCKFELCLENKNKRDWSTIFPINIVDQQPKVHFVHACSTGCNMKKHDSNIYYKNKYFFHPV</sequence>
<dbReference type="STRING" id="1348612.A0A397J8Y7"/>
<protein>
    <submittedName>
        <fullName evidence="2">Uncharacterized protein</fullName>
    </submittedName>
</protein>
<feature type="region of interest" description="Disordered" evidence="1">
    <location>
        <begin position="1"/>
        <end position="37"/>
    </location>
</feature>
<dbReference type="AlphaFoldDB" id="A0A397J8Y7"/>
<name>A0A397J8Y7_9GLOM</name>
<accession>A0A397J8Y7</accession>
<feature type="compositionally biased region" description="Acidic residues" evidence="1">
    <location>
        <begin position="82"/>
        <end position="107"/>
    </location>
</feature>
<reference evidence="2 3" key="1">
    <citation type="submission" date="2018-08" db="EMBL/GenBank/DDBJ databases">
        <title>Genome and evolution of the arbuscular mycorrhizal fungus Diversispora epigaea (formerly Glomus versiforme) and its bacterial endosymbionts.</title>
        <authorList>
            <person name="Sun X."/>
            <person name="Fei Z."/>
            <person name="Harrison M."/>
        </authorList>
    </citation>
    <scope>NUCLEOTIDE SEQUENCE [LARGE SCALE GENOMIC DNA]</scope>
    <source>
        <strain evidence="2 3">IT104</strain>
    </source>
</reference>
<evidence type="ECO:0000256" key="1">
    <source>
        <dbReference type="SAM" id="MobiDB-lite"/>
    </source>
</evidence>
<organism evidence="2 3">
    <name type="scientific">Diversispora epigaea</name>
    <dbReference type="NCBI Taxonomy" id="1348612"/>
    <lineage>
        <taxon>Eukaryota</taxon>
        <taxon>Fungi</taxon>
        <taxon>Fungi incertae sedis</taxon>
        <taxon>Mucoromycota</taxon>
        <taxon>Glomeromycotina</taxon>
        <taxon>Glomeromycetes</taxon>
        <taxon>Diversisporales</taxon>
        <taxon>Diversisporaceae</taxon>
        <taxon>Diversispora</taxon>
    </lineage>
</organism>